<feature type="non-terminal residue" evidence="1">
    <location>
        <position position="19"/>
    </location>
</feature>
<comment type="caution">
    <text evidence="1">The sequence shown here is derived from an EMBL/GenBank/DDBJ whole genome shotgun (WGS) entry which is preliminary data.</text>
</comment>
<evidence type="ECO:0000313" key="1">
    <source>
        <dbReference type="EMBL" id="MCI92208.1"/>
    </source>
</evidence>
<protein>
    <submittedName>
        <fullName evidence="1">Uncharacterized protein</fullName>
    </submittedName>
</protein>
<dbReference type="EMBL" id="LXQA011294092">
    <property type="protein sequence ID" value="MCI92208.1"/>
    <property type="molecule type" value="Genomic_DNA"/>
</dbReference>
<sequence>MLELGVTGNWLFVVLGFLI</sequence>
<dbReference type="Proteomes" id="UP000265520">
    <property type="component" value="Unassembled WGS sequence"/>
</dbReference>
<reference evidence="1 2" key="1">
    <citation type="journal article" date="2018" name="Front. Plant Sci.">
        <title>Red Clover (Trifolium pratense) and Zigzag Clover (T. medium) - A Picture of Genomic Similarities and Differences.</title>
        <authorList>
            <person name="Dluhosova J."/>
            <person name="Istvanek J."/>
            <person name="Nedelnik J."/>
            <person name="Repkova J."/>
        </authorList>
    </citation>
    <scope>NUCLEOTIDE SEQUENCE [LARGE SCALE GENOMIC DNA]</scope>
    <source>
        <strain evidence="2">cv. 10/8</strain>
        <tissue evidence="1">Leaf</tissue>
    </source>
</reference>
<keyword evidence="2" id="KW-1185">Reference proteome</keyword>
<dbReference type="AlphaFoldDB" id="A0A392VUX9"/>
<organism evidence="1 2">
    <name type="scientific">Trifolium medium</name>
    <dbReference type="NCBI Taxonomy" id="97028"/>
    <lineage>
        <taxon>Eukaryota</taxon>
        <taxon>Viridiplantae</taxon>
        <taxon>Streptophyta</taxon>
        <taxon>Embryophyta</taxon>
        <taxon>Tracheophyta</taxon>
        <taxon>Spermatophyta</taxon>
        <taxon>Magnoliopsida</taxon>
        <taxon>eudicotyledons</taxon>
        <taxon>Gunneridae</taxon>
        <taxon>Pentapetalae</taxon>
        <taxon>rosids</taxon>
        <taxon>fabids</taxon>
        <taxon>Fabales</taxon>
        <taxon>Fabaceae</taxon>
        <taxon>Papilionoideae</taxon>
        <taxon>50 kb inversion clade</taxon>
        <taxon>NPAAA clade</taxon>
        <taxon>Hologalegina</taxon>
        <taxon>IRL clade</taxon>
        <taxon>Trifolieae</taxon>
        <taxon>Trifolium</taxon>
    </lineage>
</organism>
<proteinExistence type="predicted"/>
<evidence type="ECO:0000313" key="2">
    <source>
        <dbReference type="Proteomes" id="UP000265520"/>
    </source>
</evidence>
<accession>A0A392VUX9</accession>
<name>A0A392VUX9_9FABA</name>